<evidence type="ECO:0000313" key="5">
    <source>
        <dbReference type="Proteomes" id="UP000321947"/>
    </source>
</evidence>
<name>A0A5A7UZQ9_CUCMM</name>
<evidence type="ECO:0000313" key="3">
    <source>
        <dbReference type="EMBL" id="TYK02281.1"/>
    </source>
</evidence>
<dbReference type="Proteomes" id="UP000321393">
    <property type="component" value="Unassembled WGS sequence"/>
</dbReference>
<organism evidence="2 4">
    <name type="scientific">Cucumis melo var. makuwa</name>
    <name type="common">Oriental melon</name>
    <dbReference type="NCBI Taxonomy" id="1194695"/>
    <lineage>
        <taxon>Eukaryota</taxon>
        <taxon>Viridiplantae</taxon>
        <taxon>Streptophyta</taxon>
        <taxon>Embryophyta</taxon>
        <taxon>Tracheophyta</taxon>
        <taxon>Spermatophyta</taxon>
        <taxon>Magnoliopsida</taxon>
        <taxon>eudicotyledons</taxon>
        <taxon>Gunneridae</taxon>
        <taxon>Pentapetalae</taxon>
        <taxon>rosids</taxon>
        <taxon>fabids</taxon>
        <taxon>Cucurbitales</taxon>
        <taxon>Cucurbitaceae</taxon>
        <taxon>Benincaseae</taxon>
        <taxon>Cucumis</taxon>
    </lineage>
</organism>
<reference evidence="4 5" key="1">
    <citation type="submission" date="2019-08" db="EMBL/GenBank/DDBJ databases">
        <title>Draft genome sequences of two oriental melons (Cucumis melo L. var makuwa).</title>
        <authorList>
            <person name="Kwon S.-Y."/>
        </authorList>
    </citation>
    <scope>NUCLEOTIDE SEQUENCE [LARGE SCALE GENOMIC DNA]</scope>
    <source>
        <strain evidence="5">cv. Chang Bougi</strain>
        <strain evidence="4">cv. SW 3</strain>
        <tissue evidence="2">Leaf</tissue>
    </source>
</reference>
<dbReference type="EMBL" id="SSTD01015735">
    <property type="protein sequence ID" value="TYK02281.1"/>
    <property type="molecule type" value="Genomic_DNA"/>
</dbReference>
<protein>
    <submittedName>
        <fullName evidence="2">Uncharacterized protein</fullName>
    </submittedName>
</protein>
<proteinExistence type="predicted"/>
<dbReference type="Proteomes" id="UP000321947">
    <property type="component" value="Unassembled WGS sequence"/>
</dbReference>
<feature type="region of interest" description="Disordered" evidence="1">
    <location>
        <begin position="52"/>
        <end position="90"/>
    </location>
</feature>
<evidence type="ECO:0000256" key="1">
    <source>
        <dbReference type="SAM" id="MobiDB-lite"/>
    </source>
</evidence>
<evidence type="ECO:0000313" key="2">
    <source>
        <dbReference type="EMBL" id="KAA0060590.1"/>
    </source>
</evidence>
<gene>
    <name evidence="3" type="ORF">E5676_scaffold18G00890</name>
    <name evidence="2" type="ORF">E6C27_scaffold22G004630</name>
</gene>
<dbReference type="AlphaFoldDB" id="A0A5A7UZQ9"/>
<evidence type="ECO:0000313" key="4">
    <source>
        <dbReference type="Proteomes" id="UP000321393"/>
    </source>
</evidence>
<feature type="compositionally biased region" description="Basic and acidic residues" evidence="1">
    <location>
        <begin position="66"/>
        <end position="90"/>
    </location>
</feature>
<accession>A0A5A7UZQ9</accession>
<comment type="caution">
    <text evidence="2">The sequence shown here is derived from an EMBL/GenBank/DDBJ whole genome shotgun (WGS) entry which is preliminary data.</text>
</comment>
<dbReference type="EMBL" id="SSTE01005668">
    <property type="protein sequence ID" value="KAA0060590.1"/>
    <property type="molecule type" value="Genomic_DNA"/>
</dbReference>
<sequence>MDGYLNLSMLSNPTVFLHLNEWEGLRTHQLLPEDWADIEAWAEDRQSAEVRPWAEEKSNCGRSQIRAKEQSRQKRTWARENRTWTEEKSG</sequence>